<evidence type="ECO:0000313" key="2">
    <source>
        <dbReference type="EMBL" id="MFC3477514.1"/>
    </source>
</evidence>
<dbReference type="Proteomes" id="UP001595660">
    <property type="component" value="Unassembled WGS sequence"/>
</dbReference>
<keyword evidence="2" id="KW-0808">Transferase</keyword>
<sequence>MRSVGIVVPAYDPDVEVLADYLDALQSVIRPARVHVELDDGDPETVAAIEQAGATVNDAAARRGKGAAVTAGFERLDTDVLAFADADGSTPAESFADVVECVREDGADLAVGSRRHPEADVQSHQTVVRRFLGDGFAWLASGLLSVDLHDYQCGAKALTAESWERVRDHLYEPGFAWDVELVAIAGAHGLRVAEVPIEWEDRPNSTVSPVRTPFSLFRSLVSARHRAKRLRDSRLHAAIAQRRDDPPALVDYVGSLSDDRRGSKHE</sequence>
<dbReference type="GeneID" id="69116556"/>
<dbReference type="Pfam" id="PF00535">
    <property type="entry name" value="Glycos_transf_2"/>
    <property type="match status" value="1"/>
</dbReference>
<protein>
    <submittedName>
        <fullName evidence="2">Glycosyltransferase</fullName>
        <ecNumber evidence="2">2.4.-.-</ecNumber>
    </submittedName>
</protein>
<gene>
    <name evidence="2" type="ORF">ACFOKC_07230</name>
</gene>
<dbReference type="InterPro" id="IPR029044">
    <property type="entry name" value="Nucleotide-diphossugar_trans"/>
</dbReference>
<dbReference type="PANTHER" id="PTHR10859">
    <property type="entry name" value="GLYCOSYL TRANSFERASE"/>
    <property type="match status" value="1"/>
</dbReference>
<keyword evidence="2" id="KW-0328">Glycosyltransferase</keyword>
<dbReference type="GO" id="GO:0016757">
    <property type="term" value="F:glycosyltransferase activity"/>
    <property type="evidence" value="ECO:0007669"/>
    <property type="project" value="UniProtKB-KW"/>
</dbReference>
<dbReference type="SUPFAM" id="SSF53448">
    <property type="entry name" value="Nucleotide-diphospho-sugar transferases"/>
    <property type="match status" value="1"/>
</dbReference>
<accession>A0ABD5NEM4</accession>
<dbReference type="EMBL" id="JBHRWN010000002">
    <property type="protein sequence ID" value="MFC3477514.1"/>
    <property type="molecule type" value="Genomic_DNA"/>
</dbReference>
<evidence type="ECO:0000313" key="3">
    <source>
        <dbReference type="Proteomes" id="UP001595660"/>
    </source>
</evidence>
<dbReference type="EC" id="2.4.-.-" evidence="2"/>
<dbReference type="PANTHER" id="PTHR10859:SF91">
    <property type="entry name" value="DOLICHYL-PHOSPHATE BETA-GLUCOSYLTRANSFERASE"/>
    <property type="match status" value="1"/>
</dbReference>
<name>A0ABD5NEM4_9EURY</name>
<dbReference type="AlphaFoldDB" id="A0ABD5NEM4"/>
<evidence type="ECO:0000259" key="1">
    <source>
        <dbReference type="Pfam" id="PF00535"/>
    </source>
</evidence>
<comment type="caution">
    <text evidence="2">The sequence shown here is derived from an EMBL/GenBank/DDBJ whole genome shotgun (WGS) entry which is preliminary data.</text>
</comment>
<reference evidence="2 3" key="1">
    <citation type="journal article" date="2019" name="Int. J. Syst. Evol. Microbiol.">
        <title>The Global Catalogue of Microorganisms (GCM) 10K type strain sequencing project: providing services to taxonomists for standard genome sequencing and annotation.</title>
        <authorList>
            <consortium name="The Broad Institute Genomics Platform"/>
            <consortium name="The Broad Institute Genome Sequencing Center for Infectious Disease"/>
            <person name="Wu L."/>
            <person name="Ma J."/>
        </authorList>
    </citation>
    <scope>NUCLEOTIDE SEQUENCE [LARGE SCALE GENOMIC DNA]</scope>
    <source>
        <strain evidence="2 3">CGMCC 1.12562</strain>
    </source>
</reference>
<dbReference type="RefSeq" id="WP_232571361.1">
    <property type="nucleotide sequence ID" value="NZ_CP089466.1"/>
</dbReference>
<organism evidence="2 3">
    <name type="scientific">Halobacterium litoreum</name>
    <dbReference type="NCBI Taxonomy" id="2039234"/>
    <lineage>
        <taxon>Archaea</taxon>
        <taxon>Methanobacteriati</taxon>
        <taxon>Methanobacteriota</taxon>
        <taxon>Stenosarchaea group</taxon>
        <taxon>Halobacteria</taxon>
        <taxon>Halobacteriales</taxon>
        <taxon>Halobacteriaceae</taxon>
        <taxon>Halobacterium</taxon>
    </lineage>
</organism>
<keyword evidence="3" id="KW-1185">Reference proteome</keyword>
<feature type="domain" description="Glycosyltransferase 2-like" evidence="1">
    <location>
        <begin position="6"/>
        <end position="120"/>
    </location>
</feature>
<proteinExistence type="predicted"/>
<dbReference type="Gene3D" id="3.90.550.10">
    <property type="entry name" value="Spore Coat Polysaccharide Biosynthesis Protein SpsA, Chain A"/>
    <property type="match status" value="1"/>
</dbReference>
<dbReference type="InterPro" id="IPR001173">
    <property type="entry name" value="Glyco_trans_2-like"/>
</dbReference>